<name>A0AAW8UAF9_9ENTE</name>
<evidence type="ECO:0000313" key="2">
    <source>
        <dbReference type="EMBL" id="MDT2834822.1"/>
    </source>
</evidence>
<organism evidence="2 3">
    <name type="scientific">Vagococcus carniphilus</name>
    <dbReference type="NCBI Taxonomy" id="218144"/>
    <lineage>
        <taxon>Bacteria</taxon>
        <taxon>Bacillati</taxon>
        <taxon>Bacillota</taxon>
        <taxon>Bacilli</taxon>
        <taxon>Lactobacillales</taxon>
        <taxon>Enterococcaceae</taxon>
        <taxon>Vagococcus</taxon>
    </lineage>
</organism>
<evidence type="ECO:0000313" key="3">
    <source>
        <dbReference type="Proteomes" id="UP001268577"/>
    </source>
</evidence>
<accession>A0AAW8UAF9</accession>
<feature type="signal peptide" evidence="1">
    <location>
        <begin position="1"/>
        <end position="23"/>
    </location>
</feature>
<gene>
    <name evidence="2" type="ORF">P7H70_12315</name>
</gene>
<dbReference type="EMBL" id="JARQBZ010000026">
    <property type="protein sequence ID" value="MDT2834822.1"/>
    <property type="molecule type" value="Genomic_DNA"/>
</dbReference>
<proteinExistence type="predicted"/>
<comment type="caution">
    <text evidence="2">The sequence shown here is derived from an EMBL/GenBank/DDBJ whole genome shotgun (WGS) entry which is preliminary data.</text>
</comment>
<dbReference type="Proteomes" id="UP001268577">
    <property type="component" value="Unassembled WGS sequence"/>
</dbReference>
<dbReference type="RefSeq" id="WP_311985575.1">
    <property type="nucleotide sequence ID" value="NZ_JARQBZ010000026.1"/>
</dbReference>
<protein>
    <recommendedName>
        <fullName evidence="4">WxL domain-containing protein</fullName>
    </recommendedName>
</protein>
<evidence type="ECO:0008006" key="4">
    <source>
        <dbReference type="Google" id="ProtNLM"/>
    </source>
</evidence>
<feature type="chain" id="PRO_5043443399" description="WxL domain-containing protein" evidence="1">
    <location>
        <begin position="24"/>
        <end position="167"/>
    </location>
</feature>
<reference evidence="2" key="1">
    <citation type="submission" date="2023-03" db="EMBL/GenBank/DDBJ databases">
        <authorList>
            <person name="Shen W."/>
            <person name="Cai J."/>
        </authorList>
    </citation>
    <scope>NUCLEOTIDE SEQUENCE</scope>
    <source>
        <strain evidence="2">P96-3</strain>
    </source>
</reference>
<sequence length="167" mass="18842">MKKRTMLVFVGLSSILISPKANADEFKIDTDVNVENGIFTVKATNETIDFGKIDSNKNAENLNSNYNPKIKKSDFFNSISYNPGSAYWINNPYDKESPDIDFTPMSPDRAHSLATIEVFNSDMAINEWQVKLSRTPLKNSENKIIEGDHFSLGNFMIGVIIILRVLM</sequence>
<keyword evidence="1" id="KW-0732">Signal</keyword>
<evidence type="ECO:0000256" key="1">
    <source>
        <dbReference type="SAM" id="SignalP"/>
    </source>
</evidence>
<dbReference type="AlphaFoldDB" id="A0AAW8UAF9"/>